<dbReference type="GO" id="GO:0005829">
    <property type="term" value="C:cytosol"/>
    <property type="evidence" value="ECO:0007669"/>
    <property type="project" value="TreeGrafter"/>
</dbReference>
<evidence type="ECO:0000313" key="11">
    <source>
        <dbReference type="EMBL" id="ASM71994.1"/>
    </source>
</evidence>
<comment type="catalytic activity">
    <reaction evidence="9 10">
        <text>D-glyceraldehyde 3-phosphate = dihydroxyacetone phosphate</text>
        <dbReference type="Rhea" id="RHEA:18585"/>
        <dbReference type="ChEBI" id="CHEBI:57642"/>
        <dbReference type="ChEBI" id="CHEBI:59776"/>
        <dbReference type="EC" id="5.3.1.1"/>
    </reaction>
</comment>
<comment type="catalytic activity">
    <reaction evidence="1">
        <text>L-erythrulose 1-phosphate = D-erythrulose 4-phosphate</text>
        <dbReference type="Rhea" id="RHEA:49588"/>
        <dbReference type="ChEBI" id="CHEBI:58002"/>
        <dbReference type="ChEBI" id="CHEBI:90796"/>
        <dbReference type="EC" id="5.3.1.33"/>
    </reaction>
</comment>
<dbReference type="GO" id="GO:0046166">
    <property type="term" value="P:glyceraldehyde-3-phosphate biosynthetic process"/>
    <property type="evidence" value="ECO:0007669"/>
    <property type="project" value="TreeGrafter"/>
</dbReference>
<sequence>MRRKMAAGNWKMNGSSAALGVISELAAAHADSTDTDTDIVICPPAPLLFRASELARSSALTIGAQDCHSAPSGAFTGDIAAPMIADTGATHVIVGHSERRDAYHESNSDVRAKTMAAWDAGLTAILCIGESAATREAGNTLDIIAEQLSGSVPDGTTGGNLVVAYEPVWAIGTGAVATTAQINEVHDFIRTRLIQRLGDEVGTAIRLLYGGSVKPGNATEIFQCANVDGALVGGASLKAQDFTPIIHALIAS</sequence>
<dbReference type="PROSITE" id="PS51440">
    <property type="entry name" value="TIM_2"/>
    <property type="match status" value="1"/>
</dbReference>
<accession>A0A221JZ24</accession>
<evidence type="ECO:0000313" key="12">
    <source>
        <dbReference type="Proteomes" id="UP000199754"/>
    </source>
</evidence>
<comment type="pathway">
    <text evidence="3">Carbohydrate metabolism; erythritol degradation.</text>
</comment>
<keyword evidence="7 9" id="KW-0324">Glycolysis</keyword>
<feature type="binding site" evidence="9">
    <location>
        <begin position="233"/>
        <end position="234"/>
    </location>
    <ligand>
        <name>substrate</name>
    </ligand>
</feature>
<dbReference type="PROSITE" id="PS00171">
    <property type="entry name" value="TIM_1"/>
    <property type="match status" value="1"/>
</dbReference>
<dbReference type="OrthoDB" id="9809429at2"/>
<evidence type="ECO:0000256" key="7">
    <source>
        <dbReference type="ARBA" id="ARBA00023152"/>
    </source>
</evidence>
<feature type="active site" description="Proton acceptor" evidence="9">
    <location>
        <position position="166"/>
    </location>
</feature>
<reference evidence="11 12" key="1">
    <citation type="submission" date="2017-07" db="EMBL/GenBank/DDBJ databases">
        <title>Genome Sequence of Sulfitobacter pseudonitzschiae Strain SMR1 Isolated from a culture of the Diatom Skeletonema marinoi.</title>
        <authorList>
            <person name="Topel M."/>
            <person name="Pinder M.I.M."/>
            <person name="Johansson O.N."/>
            <person name="Kourtchenko O."/>
            <person name="Godhe A."/>
            <person name="Clarke A.K."/>
        </authorList>
    </citation>
    <scope>NUCLEOTIDE SEQUENCE [LARGE SCALE GENOMIC DNA]</scope>
    <source>
        <strain evidence="11 12">SMR1</strain>
    </source>
</reference>
<evidence type="ECO:0000256" key="6">
    <source>
        <dbReference type="ARBA" id="ARBA00022490"/>
    </source>
</evidence>
<dbReference type="SUPFAM" id="SSF51351">
    <property type="entry name" value="Triosephosphate isomerase (TIM)"/>
    <property type="match status" value="1"/>
</dbReference>
<name>A0A221JZ24_9RHOB</name>
<evidence type="ECO:0000256" key="2">
    <source>
        <dbReference type="ARBA" id="ARBA00004680"/>
    </source>
</evidence>
<dbReference type="PANTHER" id="PTHR21139:SF42">
    <property type="entry name" value="TRIOSEPHOSPHATE ISOMERASE"/>
    <property type="match status" value="1"/>
</dbReference>
<dbReference type="EMBL" id="CP022415">
    <property type="protein sequence ID" value="ASM71994.1"/>
    <property type="molecule type" value="Genomic_DNA"/>
</dbReference>
<evidence type="ECO:0000256" key="10">
    <source>
        <dbReference type="RuleBase" id="RU363013"/>
    </source>
</evidence>
<feature type="binding site" evidence="9">
    <location>
        <position position="172"/>
    </location>
    <ligand>
        <name>substrate</name>
    </ligand>
</feature>
<dbReference type="GO" id="GO:0004807">
    <property type="term" value="F:triose-phosphate isomerase activity"/>
    <property type="evidence" value="ECO:0007669"/>
    <property type="project" value="UniProtKB-UniRule"/>
</dbReference>
<dbReference type="Proteomes" id="UP000199754">
    <property type="component" value="Chromosome"/>
</dbReference>
<comment type="function">
    <text evidence="9">Involved in the gluconeogenesis. Catalyzes stereospecifically the conversion of dihydroxyacetone phosphate (DHAP) to D-glyceraldehyde-3-phosphate (G3P).</text>
</comment>
<dbReference type="PANTHER" id="PTHR21139">
    <property type="entry name" value="TRIOSEPHOSPHATE ISOMERASE"/>
    <property type="match status" value="1"/>
</dbReference>
<dbReference type="Gene3D" id="3.20.20.70">
    <property type="entry name" value="Aldolase class I"/>
    <property type="match status" value="1"/>
</dbReference>
<proteinExistence type="inferred from homology"/>
<dbReference type="HAMAP" id="MF_00147_B">
    <property type="entry name" value="TIM_B"/>
    <property type="match status" value="1"/>
</dbReference>
<dbReference type="UniPathway" id="UPA01066"/>
<dbReference type="GO" id="GO:0006094">
    <property type="term" value="P:gluconeogenesis"/>
    <property type="evidence" value="ECO:0007669"/>
    <property type="project" value="UniProtKB-UniRule"/>
</dbReference>
<dbReference type="InterPro" id="IPR020861">
    <property type="entry name" value="Triosephosphate_isomerase_AS"/>
</dbReference>
<dbReference type="UniPathway" id="UPA00138"/>
<dbReference type="STRING" id="1402135.SAMN05444149_101472"/>
<evidence type="ECO:0000256" key="4">
    <source>
        <dbReference type="ARBA" id="ARBA00007422"/>
    </source>
</evidence>
<dbReference type="GO" id="GO:0019563">
    <property type="term" value="P:glycerol catabolic process"/>
    <property type="evidence" value="ECO:0007669"/>
    <property type="project" value="TreeGrafter"/>
</dbReference>
<evidence type="ECO:0000256" key="9">
    <source>
        <dbReference type="HAMAP-Rule" id="MF_00147"/>
    </source>
</evidence>
<comment type="similarity">
    <text evidence="4 9 10">Belongs to the triosephosphate isomerase family.</text>
</comment>
<evidence type="ECO:0000256" key="8">
    <source>
        <dbReference type="ARBA" id="ARBA00023235"/>
    </source>
</evidence>
<dbReference type="InterPro" id="IPR013785">
    <property type="entry name" value="Aldolase_TIM"/>
</dbReference>
<dbReference type="NCBIfam" id="TIGR00419">
    <property type="entry name" value="tim"/>
    <property type="match status" value="1"/>
</dbReference>
<keyword evidence="8 9" id="KW-0413">Isomerase</keyword>
<dbReference type="EC" id="5.3.1.1" evidence="9 10"/>
<keyword evidence="12" id="KW-1185">Reference proteome</keyword>
<feature type="active site" description="Electrophile" evidence="9">
    <location>
        <position position="96"/>
    </location>
</feature>
<feature type="binding site" evidence="9">
    <location>
        <position position="212"/>
    </location>
    <ligand>
        <name>substrate</name>
    </ligand>
</feature>
<dbReference type="CDD" id="cd00311">
    <property type="entry name" value="TIM"/>
    <property type="match status" value="1"/>
</dbReference>
<comment type="pathway">
    <text evidence="9 10">Carbohydrate biosynthesis; gluconeogenesis.</text>
</comment>
<protein>
    <recommendedName>
        <fullName evidence="9 10">Triosephosphate isomerase</fullName>
        <shortName evidence="9">TIM</shortName>
        <shortName evidence="9">TPI</shortName>
        <ecNumber evidence="9 10">5.3.1.1</ecNumber>
    </recommendedName>
    <alternativeName>
        <fullName evidence="9">Triose-phosphate isomerase</fullName>
    </alternativeName>
</protein>
<dbReference type="Pfam" id="PF00121">
    <property type="entry name" value="TIM"/>
    <property type="match status" value="1"/>
</dbReference>
<comment type="subunit">
    <text evidence="9 10">Homodimer.</text>
</comment>
<dbReference type="UniPathway" id="UPA00109">
    <property type="reaction ID" value="UER00189"/>
</dbReference>
<feature type="binding site" evidence="9">
    <location>
        <begin position="9"/>
        <end position="11"/>
    </location>
    <ligand>
        <name>substrate</name>
    </ligand>
</feature>
<evidence type="ECO:0000256" key="3">
    <source>
        <dbReference type="ARBA" id="ARBA00004939"/>
    </source>
</evidence>
<dbReference type="AlphaFoldDB" id="A0A221JZ24"/>
<dbReference type="GO" id="GO:0006096">
    <property type="term" value="P:glycolytic process"/>
    <property type="evidence" value="ECO:0007669"/>
    <property type="project" value="UniProtKB-UniRule"/>
</dbReference>
<comment type="pathway">
    <text evidence="2 9 10">Carbohydrate degradation; glycolysis; D-glyceraldehyde 3-phosphate from glycerone phosphate: step 1/1.</text>
</comment>
<keyword evidence="6 9" id="KW-0963">Cytoplasm</keyword>
<dbReference type="FunFam" id="3.20.20.70:FF:000016">
    <property type="entry name" value="Triosephosphate isomerase"/>
    <property type="match status" value="1"/>
</dbReference>
<comment type="subcellular location">
    <subcellularLocation>
        <location evidence="9 10">Cytoplasm</location>
    </subcellularLocation>
</comment>
<dbReference type="InterPro" id="IPR035990">
    <property type="entry name" value="TIM_sf"/>
</dbReference>
<organism evidence="11 12">
    <name type="scientific">Pseudosulfitobacter pseudonitzschiae</name>
    <dbReference type="NCBI Taxonomy" id="1402135"/>
    <lineage>
        <taxon>Bacteria</taxon>
        <taxon>Pseudomonadati</taxon>
        <taxon>Pseudomonadota</taxon>
        <taxon>Alphaproteobacteria</taxon>
        <taxon>Rhodobacterales</taxon>
        <taxon>Roseobacteraceae</taxon>
        <taxon>Pseudosulfitobacter</taxon>
    </lineage>
</organism>
<dbReference type="KEGG" id="spse:SULPSESMR1_01170"/>
<dbReference type="InterPro" id="IPR022896">
    <property type="entry name" value="TrioseP_Isoase_bac/euk"/>
</dbReference>
<dbReference type="InterPro" id="IPR000652">
    <property type="entry name" value="Triosephosphate_isomerase"/>
</dbReference>
<dbReference type="RefSeq" id="WP_089419960.1">
    <property type="nucleotide sequence ID" value="NZ_CP022415.1"/>
</dbReference>
<evidence type="ECO:0000256" key="1">
    <source>
        <dbReference type="ARBA" id="ARBA00000148"/>
    </source>
</evidence>
<gene>
    <name evidence="9 11" type="primary">tpiA</name>
    <name evidence="11" type="ORF">SULPSESMR1_01170</name>
</gene>
<keyword evidence="5 9" id="KW-0312">Gluconeogenesis</keyword>
<evidence type="ECO:0000256" key="5">
    <source>
        <dbReference type="ARBA" id="ARBA00022432"/>
    </source>
</evidence>